<dbReference type="PROSITE" id="PS50885">
    <property type="entry name" value="HAMP"/>
    <property type="match status" value="1"/>
</dbReference>
<dbReference type="Proteomes" id="UP000277007">
    <property type="component" value="Unassembled WGS sequence"/>
</dbReference>
<dbReference type="SMART" id="SM00304">
    <property type="entry name" value="HAMP"/>
    <property type="match status" value="1"/>
</dbReference>
<comment type="caution">
    <text evidence="7">The sequence shown here is derived from an EMBL/GenBank/DDBJ whole genome shotgun (WGS) entry which is preliminary data.</text>
</comment>
<keyword evidence="4" id="KW-1133">Transmembrane helix</keyword>
<dbReference type="CDD" id="cd06225">
    <property type="entry name" value="HAMP"/>
    <property type="match status" value="1"/>
</dbReference>
<evidence type="ECO:0000256" key="2">
    <source>
        <dbReference type="ARBA" id="ARBA00029447"/>
    </source>
</evidence>
<gene>
    <name evidence="7" type="ORF">EJ903_19405</name>
</gene>
<dbReference type="Pfam" id="PF00672">
    <property type="entry name" value="HAMP"/>
    <property type="match status" value="1"/>
</dbReference>
<name>A0A3S0K1W4_9PROT</name>
<dbReference type="Gene3D" id="1.10.8.500">
    <property type="entry name" value="HAMP domain in histidine kinase"/>
    <property type="match status" value="1"/>
</dbReference>
<evidence type="ECO:0000313" key="8">
    <source>
        <dbReference type="Proteomes" id="UP000277007"/>
    </source>
</evidence>
<dbReference type="GO" id="GO:0016020">
    <property type="term" value="C:membrane"/>
    <property type="evidence" value="ECO:0007669"/>
    <property type="project" value="InterPro"/>
</dbReference>
<feature type="transmembrane region" description="Helical" evidence="4">
    <location>
        <begin position="325"/>
        <end position="348"/>
    </location>
</feature>
<organism evidence="7 8">
    <name type="scientific">Azospirillum griseum</name>
    <dbReference type="NCBI Taxonomy" id="2496639"/>
    <lineage>
        <taxon>Bacteria</taxon>
        <taxon>Pseudomonadati</taxon>
        <taxon>Pseudomonadota</taxon>
        <taxon>Alphaproteobacteria</taxon>
        <taxon>Rhodospirillales</taxon>
        <taxon>Azospirillaceae</taxon>
        <taxon>Azospirillum</taxon>
    </lineage>
</organism>
<evidence type="ECO:0000313" key="7">
    <source>
        <dbReference type="EMBL" id="RTR16929.1"/>
    </source>
</evidence>
<proteinExistence type="inferred from homology"/>
<dbReference type="OrthoDB" id="8456673at2"/>
<comment type="similarity">
    <text evidence="2">Belongs to the methyl-accepting chemotaxis (MCP) protein family.</text>
</comment>
<dbReference type="InterPro" id="IPR004089">
    <property type="entry name" value="MCPsignal_dom"/>
</dbReference>
<dbReference type="Pfam" id="PF00015">
    <property type="entry name" value="MCPsignal"/>
    <property type="match status" value="1"/>
</dbReference>
<feature type="domain" description="HAMP" evidence="6">
    <location>
        <begin position="348"/>
        <end position="401"/>
    </location>
</feature>
<keyword evidence="4" id="KW-0472">Membrane</keyword>
<dbReference type="EMBL" id="RXMA01000022">
    <property type="protein sequence ID" value="RTR16929.1"/>
    <property type="molecule type" value="Genomic_DNA"/>
</dbReference>
<dbReference type="AlphaFoldDB" id="A0A3S0K1W4"/>
<dbReference type="SMART" id="SM00283">
    <property type="entry name" value="MA"/>
    <property type="match status" value="1"/>
</dbReference>
<evidence type="ECO:0000256" key="3">
    <source>
        <dbReference type="PROSITE-ProRule" id="PRU00284"/>
    </source>
</evidence>
<dbReference type="PANTHER" id="PTHR32089:SF112">
    <property type="entry name" value="LYSOZYME-LIKE PROTEIN-RELATED"/>
    <property type="match status" value="1"/>
</dbReference>
<keyword evidence="4" id="KW-0812">Transmembrane</keyword>
<keyword evidence="8" id="KW-1185">Reference proteome</keyword>
<feature type="domain" description="Methyl-accepting transducer" evidence="5">
    <location>
        <begin position="434"/>
        <end position="677"/>
    </location>
</feature>
<dbReference type="InterPro" id="IPR003660">
    <property type="entry name" value="HAMP_dom"/>
</dbReference>
<sequence length="697" mass="72984">MFRNLSIRATLGVLIVLLGVLLVAENTQNLVDAVRQTRSADRAVGLSTTSRDLLKTLLATRLERGLVTPALGAEGAITDADQRQIGTRQQETMDGYQAISAALAVLDLPGARAAADQLRTAFEALGRVRAKVSTALAQPKASRDPGIAGEFSKALTDVQDALTVSTNLLDESIKFVDPVLDGFLLTKRSAWNARLSIGLVMFQIQSALASGKPWTAADAQSVAESWGQSRQSWAAVVEATSRSDTPKPLKAAVEQAKVNYEGAAVDRRKAILSALADGKTPPVDLSTLRPQDTEQSGHIVTVALVAVDQMLDRAREQLRVAKQDMILSVCTLLVALVLSVGGVIVTRLRVSRPIERMTDAMRRLADRDLSVVIPGQDRRDEIGAMAAAVAVFRDSMMTADRLAAEQARDQAAKEKRAVELDALIQDFSNKTTHIVQAVSDAARQMHSTAGGMADNATQAGHLVTAVAAAAEQASVNVQTVASATEELSASIHEIGRQVTNSTQISGQAVTQAADTKTSMQSLADAARDIGTVVDMINSIAGQTNLLALNATIEAARAGEAGKGFAVVASEVKALASQTARATEDIQAKVRDIQIATGGAQEAIEGIGQTIGQISEITTAIAAAIEEQGAATRDIAGSVVEAARGTGEVSSNIVGVNRVVSETGSSSARVLDAASGLAQEADILRKEVTAFIASVRSA</sequence>
<dbReference type="PANTHER" id="PTHR32089">
    <property type="entry name" value="METHYL-ACCEPTING CHEMOTAXIS PROTEIN MCPB"/>
    <property type="match status" value="1"/>
</dbReference>
<evidence type="ECO:0000256" key="4">
    <source>
        <dbReference type="SAM" id="Phobius"/>
    </source>
</evidence>
<evidence type="ECO:0000259" key="5">
    <source>
        <dbReference type="PROSITE" id="PS50111"/>
    </source>
</evidence>
<dbReference type="Gene3D" id="1.10.287.950">
    <property type="entry name" value="Methyl-accepting chemotaxis protein"/>
    <property type="match status" value="1"/>
</dbReference>
<keyword evidence="1 3" id="KW-0807">Transducer</keyword>
<dbReference type="GO" id="GO:0007165">
    <property type="term" value="P:signal transduction"/>
    <property type="evidence" value="ECO:0007669"/>
    <property type="project" value="UniProtKB-KW"/>
</dbReference>
<dbReference type="SUPFAM" id="SSF58104">
    <property type="entry name" value="Methyl-accepting chemotaxis protein (MCP) signaling domain"/>
    <property type="match status" value="1"/>
</dbReference>
<protein>
    <submittedName>
        <fullName evidence="7">Methyl-accepting chemotaxis protein</fullName>
    </submittedName>
</protein>
<evidence type="ECO:0000256" key="1">
    <source>
        <dbReference type="ARBA" id="ARBA00023224"/>
    </source>
</evidence>
<evidence type="ECO:0000259" key="6">
    <source>
        <dbReference type="PROSITE" id="PS50885"/>
    </source>
</evidence>
<reference evidence="7 8" key="1">
    <citation type="submission" date="2018-12" db="EMBL/GenBank/DDBJ databases">
        <authorList>
            <person name="Yang Y."/>
        </authorList>
    </citation>
    <scope>NUCLEOTIDE SEQUENCE [LARGE SCALE GENOMIC DNA]</scope>
    <source>
        <strain evidence="7 8">L-25-5w-1</strain>
    </source>
</reference>
<accession>A0A3S0K1W4</accession>
<dbReference type="PROSITE" id="PS50111">
    <property type="entry name" value="CHEMOTAXIS_TRANSDUC_2"/>
    <property type="match status" value="1"/>
</dbReference>